<comment type="subunit">
    <text evidence="15">Homohexamer.</text>
</comment>
<dbReference type="GO" id="GO:0004176">
    <property type="term" value="F:ATP-dependent peptidase activity"/>
    <property type="evidence" value="ECO:0007669"/>
    <property type="project" value="InterPro"/>
</dbReference>
<keyword evidence="6 15" id="KW-0378">Hydrolase</keyword>
<dbReference type="InterPro" id="IPR011546">
    <property type="entry name" value="Pept_M41_FtsH_extracell"/>
</dbReference>
<evidence type="ECO:0000313" key="18">
    <source>
        <dbReference type="EMBL" id="MBH8563977.1"/>
    </source>
</evidence>
<keyword evidence="9 15" id="KW-1133">Transmembrane helix</keyword>
<sequence>MPVDTDGDRDVKPTESRQLGASLILWFALLIFLNLFLFGEPLYPRVPYSEFVSQVEAGKVSRAVISSERIEYEIKPEQTAKPDNQRDVLRQDAKRLRTFVTIPVTGDSDLPKLLRQHQVEFSAPAPSNMGWFATLLSWILPPLIFFAVWGFLLSRSQIGGPAALKIGKSNARIYSQGTMHVKFDDVAGVDEAKVELQEIVDFLKNASKYTRLGAKIPKGVLLVGPPGTGKTLLAKAIAGEAGVPFFSISGSEFIELFVGLGAARVRDLFEQAKQQAPCIVFIDELDALGKSRAGGGPIMSGNDEREQTLNQLLSEMDGFNANTGVILLAATNRPEVLDRALLRPGRFDRQVVVDRPDKIGREAILKIHAKNVILASNVDLSKLAARTPGFAGADLANLVNEAALLAARSNREAVTMTDFNEAIERVLTGLEKKSRVLNETEKKTVAYHEVGHALIGTLMPGAGNVEKISVVPRGIGALGYTLQLPEEDRFLMTEDEIRGRIVTLLGGRSAEELIFGRTSTGASDDIQTATELADRFVTLYGMSNKLGPIAFEKIQQQFLEGLTNPRRVVSPTIAEQIDKEVKEIVDGAHHIALTILENNRELLVETAESLLEKEVLEGEELRSQLHRVQPPPEMDEWLRTGYISQDTF</sequence>
<dbReference type="GO" id="GO:0031676">
    <property type="term" value="C:plasma membrane-derived thylakoid membrane"/>
    <property type="evidence" value="ECO:0007669"/>
    <property type="project" value="UniProtKB-SubCell"/>
</dbReference>
<dbReference type="InterPro" id="IPR000642">
    <property type="entry name" value="Peptidase_M41"/>
</dbReference>
<evidence type="ECO:0000259" key="17">
    <source>
        <dbReference type="SMART" id="SM00382"/>
    </source>
</evidence>
<keyword evidence="12 15" id="KW-0472">Membrane</keyword>
<comment type="similarity">
    <text evidence="14 15">In the central section; belongs to the AAA ATPase family.</text>
</comment>
<keyword evidence="8 15" id="KW-0067">ATP-binding</keyword>
<reference evidence="18 19" key="1">
    <citation type="journal article" date="2021" name="Int. J. Syst. Evol. Microbiol.">
        <title>Amazonocrinis nigriterrae gen. nov., sp. nov., Atlanticothrix silvestris gen. nov., sp. nov. and Dendronalium phyllosphericum gen. nov., sp. nov., nostocacean cyanobacteria from Brazilian environments.</title>
        <authorList>
            <person name="Alvarenga D.O."/>
            <person name="Andreote A.P.D."/>
            <person name="Branco L.H.Z."/>
            <person name="Delbaje E."/>
            <person name="Cruz R.B."/>
            <person name="Varani A.M."/>
            <person name="Fiore M.F."/>
        </authorList>
    </citation>
    <scope>NUCLEOTIDE SEQUENCE [LARGE SCALE GENOMIC DNA]</scope>
    <source>
        <strain evidence="18 19">CENA67</strain>
    </source>
</reference>
<keyword evidence="19" id="KW-1185">Reference proteome</keyword>
<evidence type="ECO:0000256" key="6">
    <source>
        <dbReference type="ARBA" id="ARBA00022801"/>
    </source>
</evidence>
<evidence type="ECO:0000256" key="10">
    <source>
        <dbReference type="ARBA" id="ARBA00023049"/>
    </source>
</evidence>
<dbReference type="EC" id="3.4.24.-" evidence="15"/>
<comment type="subcellular location">
    <subcellularLocation>
        <location evidence="13 15">Cellular thylakoid membrane</location>
        <topology evidence="13 15">Multi-pass membrane protein</topology>
        <orientation evidence="13 15">Stromal side</orientation>
    </subcellularLocation>
</comment>
<dbReference type="InterPro" id="IPR041569">
    <property type="entry name" value="AAA_lid_3"/>
</dbReference>
<evidence type="ECO:0000256" key="3">
    <source>
        <dbReference type="ARBA" id="ARBA00022692"/>
    </source>
</evidence>
<dbReference type="InterPro" id="IPR003960">
    <property type="entry name" value="ATPase_AAA_CS"/>
</dbReference>
<name>A0A8J7HR52_9NOST</name>
<evidence type="ECO:0000256" key="16">
    <source>
        <dbReference type="RuleBase" id="RU003651"/>
    </source>
</evidence>
<dbReference type="SUPFAM" id="SSF52540">
    <property type="entry name" value="P-loop containing nucleoside triphosphate hydrolases"/>
    <property type="match status" value="1"/>
</dbReference>
<feature type="transmembrane region" description="Helical" evidence="15">
    <location>
        <begin position="131"/>
        <end position="152"/>
    </location>
</feature>
<dbReference type="Proteomes" id="UP000632766">
    <property type="component" value="Unassembled WGS sequence"/>
</dbReference>
<feature type="binding site" evidence="15">
    <location>
        <position position="525"/>
    </location>
    <ligand>
        <name>Zn(2+)</name>
        <dbReference type="ChEBI" id="CHEBI:29105"/>
        <note>catalytic</note>
    </ligand>
</feature>
<dbReference type="RefSeq" id="WP_198125839.1">
    <property type="nucleotide sequence ID" value="NZ_JAECZC010000032.1"/>
</dbReference>
<dbReference type="FunFam" id="1.10.8.60:FF:000001">
    <property type="entry name" value="ATP-dependent zinc metalloprotease FtsH"/>
    <property type="match status" value="1"/>
</dbReference>
<dbReference type="AlphaFoldDB" id="A0A8J7HR52"/>
<dbReference type="CDD" id="cd19501">
    <property type="entry name" value="RecA-like_FtsH"/>
    <property type="match status" value="1"/>
</dbReference>
<dbReference type="GO" id="GO:0016887">
    <property type="term" value="F:ATP hydrolysis activity"/>
    <property type="evidence" value="ECO:0007669"/>
    <property type="project" value="UniProtKB-UniRule"/>
</dbReference>
<evidence type="ECO:0000256" key="11">
    <source>
        <dbReference type="ARBA" id="ARBA00023078"/>
    </source>
</evidence>
<evidence type="ECO:0000256" key="4">
    <source>
        <dbReference type="ARBA" id="ARBA00022723"/>
    </source>
</evidence>
<evidence type="ECO:0000256" key="7">
    <source>
        <dbReference type="ARBA" id="ARBA00022833"/>
    </source>
</evidence>
<evidence type="ECO:0000256" key="1">
    <source>
        <dbReference type="ARBA" id="ARBA00010044"/>
    </source>
</evidence>
<keyword evidence="7 15" id="KW-0862">Zinc</keyword>
<feature type="active site" evidence="15">
    <location>
        <position position="449"/>
    </location>
</feature>
<dbReference type="PANTHER" id="PTHR23076">
    <property type="entry name" value="METALLOPROTEASE M41 FTSH"/>
    <property type="match status" value="1"/>
</dbReference>
<dbReference type="HAMAP" id="MF_01458">
    <property type="entry name" value="FtsH"/>
    <property type="match status" value="1"/>
</dbReference>
<evidence type="ECO:0000256" key="2">
    <source>
        <dbReference type="ARBA" id="ARBA00022670"/>
    </source>
</evidence>
<keyword evidence="3 15" id="KW-0812">Transmembrane</keyword>
<keyword evidence="10 15" id="KW-0482">Metalloprotease</keyword>
<keyword evidence="11 15" id="KW-0793">Thylakoid</keyword>
<dbReference type="GO" id="GO:0004222">
    <property type="term" value="F:metalloendopeptidase activity"/>
    <property type="evidence" value="ECO:0007669"/>
    <property type="project" value="InterPro"/>
</dbReference>
<evidence type="ECO:0000256" key="15">
    <source>
        <dbReference type="HAMAP-Rule" id="MF_01458"/>
    </source>
</evidence>
<comment type="cofactor">
    <cofactor evidence="15">
        <name>Zn(2+)</name>
        <dbReference type="ChEBI" id="CHEBI:29105"/>
    </cofactor>
    <text evidence="15">Binds 1 zinc ion per subunit.</text>
</comment>
<dbReference type="Pfam" id="PF01434">
    <property type="entry name" value="Peptidase_M41"/>
    <property type="match status" value="1"/>
</dbReference>
<dbReference type="NCBIfam" id="TIGR01241">
    <property type="entry name" value="FtsH_fam"/>
    <property type="match status" value="1"/>
</dbReference>
<feature type="binding site" evidence="15">
    <location>
        <position position="448"/>
    </location>
    <ligand>
        <name>Zn(2+)</name>
        <dbReference type="ChEBI" id="CHEBI:29105"/>
        <note>catalytic</note>
    </ligand>
</feature>
<evidence type="ECO:0000256" key="9">
    <source>
        <dbReference type="ARBA" id="ARBA00022989"/>
    </source>
</evidence>
<dbReference type="InterPro" id="IPR003959">
    <property type="entry name" value="ATPase_AAA_core"/>
</dbReference>
<protein>
    <recommendedName>
        <fullName evidence="15">ATP-dependent zinc metalloprotease FtsH</fullName>
        <ecNumber evidence="15">3.4.24.-</ecNumber>
    </recommendedName>
</protein>
<comment type="similarity">
    <text evidence="1 15">In the C-terminal section; belongs to the peptidase M41 family.</text>
</comment>
<dbReference type="Gene3D" id="3.40.50.300">
    <property type="entry name" value="P-loop containing nucleotide triphosphate hydrolases"/>
    <property type="match status" value="1"/>
</dbReference>
<dbReference type="PROSITE" id="PS00674">
    <property type="entry name" value="AAA"/>
    <property type="match status" value="1"/>
</dbReference>
<dbReference type="Gene3D" id="3.30.720.210">
    <property type="match status" value="1"/>
</dbReference>
<evidence type="ECO:0000256" key="13">
    <source>
        <dbReference type="ARBA" id="ARBA00060402"/>
    </source>
</evidence>
<keyword evidence="5 15" id="KW-0547">Nucleotide-binding</keyword>
<dbReference type="EMBL" id="JAECZC010000032">
    <property type="protein sequence ID" value="MBH8563977.1"/>
    <property type="molecule type" value="Genomic_DNA"/>
</dbReference>
<dbReference type="Gene3D" id="1.20.58.760">
    <property type="entry name" value="Peptidase M41"/>
    <property type="match status" value="1"/>
</dbReference>
<dbReference type="GO" id="GO:0005524">
    <property type="term" value="F:ATP binding"/>
    <property type="evidence" value="ECO:0007669"/>
    <property type="project" value="UniProtKB-UniRule"/>
</dbReference>
<dbReference type="Pfam" id="PF06480">
    <property type="entry name" value="FtsH_ext"/>
    <property type="match status" value="1"/>
</dbReference>
<dbReference type="PANTHER" id="PTHR23076:SF113">
    <property type="entry name" value="ATP-DEPENDENT ZINC METALLOPROTEASE FTSH 1, CHLOROPLASTIC-RELATED"/>
    <property type="match status" value="1"/>
</dbReference>
<gene>
    <name evidence="15 18" type="primary">ftsH</name>
    <name evidence="18" type="ORF">I8748_17605</name>
</gene>
<feature type="binding site" evidence="15">
    <location>
        <begin position="224"/>
        <end position="231"/>
    </location>
    <ligand>
        <name>ATP</name>
        <dbReference type="ChEBI" id="CHEBI:30616"/>
    </ligand>
</feature>
<evidence type="ECO:0000313" key="19">
    <source>
        <dbReference type="Proteomes" id="UP000632766"/>
    </source>
</evidence>
<dbReference type="GO" id="GO:0008270">
    <property type="term" value="F:zinc ion binding"/>
    <property type="evidence" value="ECO:0007669"/>
    <property type="project" value="UniProtKB-UniRule"/>
</dbReference>
<feature type="transmembrane region" description="Helical" evidence="15">
    <location>
        <begin position="19"/>
        <end position="39"/>
    </location>
</feature>
<organism evidence="18 19">
    <name type="scientific">Amazonocrinis nigriterrae CENA67</name>
    <dbReference type="NCBI Taxonomy" id="2794033"/>
    <lineage>
        <taxon>Bacteria</taxon>
        <taxon>Bacillati</taxon>
        <taxon>Cyanobacteriota</taxon>
        <taxon>Cyanophyceae</taxon>
        <taxon>Nostocales</taxon>
        <taxon>Nostocaceae</taxon>
        <taxon>Amazonocrinis</taxon>
        <taxon>Amazonocrinis nigriterrae</taxon>
    </lineage>
</organism>
<dbReference type="GO" id="GO:0006508">
    <property type="term" value="P:proteolysis"/>
    <property type="evidence" value="ECO:0007669"/>
    <property type="project" value="UniProtKB-KW"/>
</dbReference>
<dbReference type="InterPro" id="IPR005936">
    <property type="entry name" value="FtsH"/>
</dbReference>
<comment type="similarity">
    <text evidence="16">Belongs to the AAA ATPase family.</text>
</comment>
<dbReference type="InterPro" id="IPR037219">
    <property type="entry name" value="Peptidase_M41-like"/>
</dbReference>
<dbReference type="FunFam" id="1.20.58.760:FF:000001">
    <property type="entry name" value="ATP-dependent zinc metalloprotease FtsH"/>
    <property type="match status" value="1"/>
</dbReference>
<dbReference type="Pfam" id="PF00004">
    <property type="entry name" value="AAA"/>
    <property type="match status" value="1"/>
</dbReference>
<dbReference type="InterPro" id="IPR027417">
    <property type="entry name" value="P-loop_NTPase"/>
</dbReference>
<dbReference type="Gene3D" id="1.10.8.60">
    <property type="match status" value="1"/>
</dbReference>
<proteinExistence type="inferred from homology"/>
<dbReference type="SMART" id="SM00382">
    <property type="entry name" value="AAA"/>
    <property type="match status" value="1"/>
</dbReference>
<evidence type="ECO:0000256" key="5">
    <source>
        <dbReference type="ARBA" id="ARBA00022741"/>
    </source>
</evidence>
<dbReference type="GO" id="GO:0030163">
    <property type="term" value="P:protein catabolic process"/>
    <property type="evidence" value="ECO:0007669"/>
    <property type="project" value="UniProtKB-UniRule"/>
</dbReference>
<evidence type="ECO:0000256" key="12">
    <source>
        <dbReference type="ARBA" id="ARBA00023136"/>
    </source>
</evidence>
<dbReference type="Pfam" id="PF17862">
    <property type="entry name" value="AAA_lid_3"/>
    <property type="match status" value="1"/>
</dbReference>
<comment type="function">
    <text evidence="15">Acts as a processive, ATP-dependent zinc metallopeptidase for both cytoplasmic and membrane proteins. Plays a role in the quality control of integral membrane proteins.</text>
</comment>
<dbReference type="InterPro" id="IPR003593">
    <property type="entry name" value="AAA+_ATPase"/>
</dbReference>
<dbReference type="FunFam" id="3.40.50.300:FF:000001">
    <property type="entry name" value="ATP-dependent zinc metalloprotease FtsH"/>
    <property type="match status" value="1"/>
</dbReference>
<accession>A0A8J7HR52</accession>
<comment type="caution">
    <text evidence="18">The sequence shown here is derived from an EMBL/GenBank/DDBJ whole genome shotgun (WGS) entry which is preliminary data.</text>
</comment>
<feature type="domain" description="AAA+ ATPase" evidence="17">
    <location>
        <begin position="216"/>
        <end position="357"/>
    </location>
</feature>
<evidence type="ECO:0000256" key="8">
    <source>
        <dbReference type="ARBA" id="ARBA00022840"/>
    </source>
</evidence>
<keyword evidence="4 15" id="KW-0479">Metal-binding</keyword>
<evidence type="ECO:0000256" key="14">
    <source>
        <dbReference type="ARBA" id="ARBA00061570"/>
    </source>
</evidence>
<feature type="binding site" evidence="15">
    <location>
        <position position="452"/>
    </location>
    <ligand>
        <name>Zn(2+)</name>
        <dbReference type="ChEBI" id="CHEBI:29105"/>
        <note>catalytic</note>
    </ligand>
</feature>
<keyword evidence="2 15" id="KW-0645">Protease</keyword>
<dbReference type="SUPFAM" id="SSF140990">
    <property type="entry name" value="FtsH protease domain-like"/>
    <property type="match status" value="1"/>
</dbReference>